<comment type="subcellular location">
    <subcellularLocation>
        <location evidence="1">Membrane</location>
        <topology evidence="1">Single-pass type I membrane protein</topology>
    </subcellularLocation>
</comment>
<evidence type="ECO:0000313" key="12">
    <source>
        <dbReference type="Proteomes" id="UP001221898"/>
    </source>
</evidence>
<keyword evidence="12" id="KW-1185">Reference proteome</keyword>
<dbReference type="AlphaFoldDB" id="A0AAD7W4I1"/>
<keyword evidence="8" id="KW-0393">Immunoglobulin domain</keyword>
<keyword evidence="4 9" id="KW-1133">Transmembrane helix</keyword>
<evidence type="ECO:0000256" key="2">
    <source>
        <dbReference type="ARBA" id="ARBA00022692"/>
    </source>
</evidence>
<organism evidence="11 12">
    <name type="scientific">Aldrovandia affinis</name>
    <dbReference type="NCBI Taxonomy" id="143900"/>
    <lineage>
        <taxon>Eukaryota</taxon>
        <taxon>Metazoa</taxon>
        <taxon>Chordata</taxon>
        <taxon>Craniata</taxon>
        <taxon>Vertebrata</taxon>
        <taxon>Euteleostomi</taxon>
        <taxon>Actinopterygii</taxon>
        <taxon>Neopterygii</taxon>
        <taxon>Teleostei</taxon>
        <taxon>Notacanthiformes</taxon>
        <taxon>Halosauridae</taxon>
        <taxon>Aldrovandia</taxon>
    </lineage>
</organism>
<evidence type="ECO:0000256" key="8">
    <source>
        <dbReference type="ARBA" id="ARBA00023319"/>
    </source>
</evidence>
<reference evidence="11" key="1">
    <citation type="journal article" date="2023" name="Science">
        <title>Genome structures resolve the early diversification of teleost fishes.</title>
        <authorList>
            <person name="Parey E."/>
            <person name="Louis A."/>
            <person name="Montfort J."/>
            <person name="Bouchez O."/>
            <person name="Roques C."/>
            <person name="Iampietro C."/>
            <person name="Lluch J."/>
            <person name="Castinel A."/>
            <person name="Donnadieu C."/>
            <person name="Desvignes T."/>
            <person name="Floi Bucao C."/>
            <person name="Jouanno E."/>
            <person name="Wen M."/>
            <person name="Mejri S."/>
            <person name="Dirks R."/>
            <person name="Jansen H."/>
            <person name="Henkel C."/>
            <person name="Chen W.J."/>
            <person name="Zahm M."/>
            <person name="Cabau C."/>
            <person name="Klopp C."/>
            <person name="Thompson A.W."/>
            <person name="Robinson-Rechavi M."/>
            <person name="Braasch I."/>
            <person name="Lecointre G."/>
            <person name="Bobe J."/>
            <person name="Postlethwait J.H."/>
            <person name="Berthelot C."/>
            <person name="Roest Crollius H."/>
            <person name="Guiguen Y."/>
        </authorList>
    </citation>
    <scope>NUCLEOTIDE SEQUENCE</scope>
    <source>
        <strain evidence="11">NC1722</strain>
    </source>
</reference>
<keyword evidence="6" id="KW-1015">Disulfide bond</keyword>
<evidence type="ECO:0000256" key="4">
    <source>
        <dbReference type="ARBA" id="ARBA00022989"/>
    </source>
</evidence>
<keyword evidence="3 10" id="KW-0732">Signal</keyword>
<evidence type="ECO:0000256" key="9">
    <source>
        <dbReference type="SAM" id="Phobius"/>
    </source>
</evidence>
<feature type="chain" id="PRO_5042268685" description="Immunoglobulin V-set domain-containing protein" evidence="10">
    <location>
        <begin position="19"/>
        <end position="189"/>
    </location>
</feature>
<keyword evidence="5 9" id="KW-0472">Membrane</keyword>
<proteinExistence type="predicted"/>
<keyword evidence="7" id="KW-0325">Glycoprotein</keyword>
<feature type="signal peptide" evidence="10">
    <location>
        <begin position="1"/>
        <end position="18"/>
    </location>
</feature>
<protein>
    <recommendedName>
        <fullName evidence="13">Immunoglobulin V-set domain-containing protein</fullName>
    </recommendedName>
</protein>
<gene>
    <name evidence="11" type="ORF">AAFF_G00213200</name>
</gene>
<evidence type="ECO:0000256" key="1">
    <source>
        <dbReference type="ARBA" id="ARBA00004479"/>
    </source>
</evidence>
<dbReference type="GO" id="GO:0042129">
    <property type="term" value="P:regulation of T cell proliferation"/>
    <property type="evidence" value="ECO:0007669"/>
    <property type="project" value="InterPro"/>
</dbReference>
<dbReference type="Gene3D" id="2.60.40.10">
    <property type="entry name" value="Immunoglobulins"/>
    <property type="match status" value="2"/>
</dbReference>
<dbReference type="EMBL" id="JAINUG010000282">
    <property type="protein sequence ID" value="KAJ8383951.1"/>
    <property type="molecule type" value="Genomic_DNA"/>
</dbReference>
<accession>A0AAD7W4I1</accession>
<dbReference type="InterPro" id="IPR036179">
    <property type="entry name" value="Ig-like_dom_sf"/>
</dbReference>
<dbReference type="InterPro" id="IPR040216">
    <property type="entry name" value="CTLA4/CD28"/>
</dbReference>
<dbReference type="PANTHER" id="PTHR11494">
    <property type="entry name" value="CYTOTOXIC T-LYMPHOCYTE PROTEIN"/>
    <property type="match status" value="1"/>
</dbReference>
<dbReference type="GO" id="GO:0009897">
    <property type="term" value="C:external side of plasma membrane"/>
    <property type="evidence" value="ECO:0007669"/>
    <property type="project" value="TreeGrafter"/>
</dbReference>
<dbReference type="GO" id="GO:0050852">
    <property type="term" value="P:T cell receptor signaling pathway"/>
    <property type="evidence" value="ECO:0007669"/>
    <property type="project" value="TreeGrafter"/>
</dbReference>
<evidence type="ECO:0008006" key="13">
    <source>
        <dbReference type="Google" id="ProtNLM"/>
    </source>
</evidence>
<evidence type="ECO:0000256" key="7">
    <source>
        <dbReference type="ARBA" id="ARBA00023180"/>
    </source>
</evidence>
<evidence type="ECO:0000256" key="10">
    <source>
        <dbReference type="SAM" id="SignalP"/>
    </source>
</evidence>
<sequence>MILILITLISLCTQAGRALRVKQPYRVVASDGEVRLRCSYSGRTEEMRVALYKGMYGEQQCRGELGHRSVDIVVSGLRGEDSDLYRCRMEVIYPPPYLVKYGNGTIFYIPEQAQHRDCPSPAGQKQEDPGSKQDILPIAVLVFFLLLIIIIIISTYKFVNMSHRRKMYAQMAPVVSKRVDCRFGYENFL</sequence>
<dbReference type="InterPro" id="IPR013783">
    <property type="entry name" value="Ig-like_fold"/>
</dbReference>
<name>A0AAD7W4I1_9TELE</name>
<evidence type="ECO:0000256" key="3">
    <source>
        <dbReference type="ARBA" id="ARBA00022729"/>
    </source>
</evidence>
<dbReference type="Proteomes" id="UP001221898">
    <property type="component" value="Unassembled WGS sequence"/>
</dbReference>
<comment type="caution">
    <text evidence="11">The sequence shown here is derived from an EMBL/GenBank/DDBJ whole genome shotgun (WGS) entry which is preliminary data.</text>
</comment>
<dbReference type="PANTHER" id="PTHR11494:SF8">
    <property type="entry name" value="CYTOTOXIC T-LYMPHOCYTE PROTEIN 4"/>
    <property type="match status" value="1"/>
</dbReference>
<evidence type="ECO:0000256" key="6">
    <source>
        <dbReference type="ARBA" id="ARBA00023157"/>
    </source>
</evidence>
<evidence type="ECO:0000313" key="11">
    <source>
        <dbReference type="EMBL" id="KAJ8383951.1"/>
    </source>
</evidence>
<evidence type="ECO:0000256" key="5">
    <source>
        <dbReference type="ARBA" id="ARBA00023136"/>
    </source>
</evidence>
<dbReference type="SUPFAM" id="SSF48726">
    <property type="entry name" value="Immunoglobulin"/>
    <property type="match status" value="1"/>
</dbReference>
<keyword evidence="2 9" id="KW-0812">Transmembrane</keyword>
<feature type="transmembrane region" description="Helical" evidence="9">
    <location>
        <begin position="135"/>
        <end position="159"/>
    </location>
</feature>